<dbReference type="Proteomes" id="UP000708576">
    <property type="component" value="Unassembled WGS sequence"/>
</dbReference>
<evidence type="ECO:0000313" key="3">
    <source>
        <dbReference type="Proteomes" id="UP000708576"/>
    </source>
</evidence>
<dbReference type="RefSeq" id="WP_212216425.1">
    <property type="nucleotide sequence ID" value="NZ_JAGUCO010000008.1"/>
</dbReference>
<evidence type="ECO:0000313" key="2">
    <source>
        <dbReference type="EMBL" id="MBS2099182.1"/>
    </source>
</evidence>
<dbReference type="EMBL" id="JAGUCO010000008">
    <property type="protein sequence ID" value="MBS2099182.1"/>
    <property type="molecule type" value="Genomic_DNA"/>
</dbReference>
<reference evidence="2 3" key="1">
    <citation type="journal article" date="2015" name="Int. J. Syst. Evol. Microbiol.">
        <title>Carboxylicivirga linearis sp. nov., isolated from a sea cucumber culture pond.</title>
        <authorList>
            <person name="Wang F.Q."/>
            <person name="Zhou Y.X."/>
            <person name="Lin X.Z."/>
            <person name="Chen G.J."/>
            <person name="Du Z.J."/>
        </authorList>
    </citation>
    <scope>NUCLEOTIDE SEQUENCE [LARGE SCALE GENOMIC DNA]</scope>
    <source>
        <strain evidence="2 3">FB218</strain>
    </source>
</reference>
<comment type="caution">
    <text evidence="2">The sequence shown here is derived from an EMBL/GenBank/DDBJ whole genome shotgun (WGS) entry which is preliminary data.</text>
</comment>
<protein>
    <submittedName>
        <fullName evidence="2">Uncharacterized protein</fullName>
    </submittedName>
</protein>
<sequence length="176" mass="20625">MASKKRRKQLSKAVYDKLKRTAYEYIVVQGMSQKETAALLDITEATLSKWSIEGKWKDLRQDRQQCISTDADNLKKLLRVMSQQRLELEEQILDAQKAGDTQEEIRLRKEARALSDEMSKQNKTLLSLDKTSYTLGVFIDVMDEIFNYMRQYDEGLWEKTIDFQSVMVKRKTNELA</sequence>
<proteinExistence type="predicted"/>
<feature type="coiled-coil region" evidence="1">
    <location>
        <begin position="71"/>
        <end position="98"/>
    </location>
</feature>
<name>A0ABS5JW96_9BACT</name>
<evidence type="ECO:0000256" key="1">
    <source>
        <dbReference type="SAM" id="Coils"/>
    </source>
</evidence>
<keyword evidence="3" id="KW-1185">Reference proteome</keyword>
<accession>A0ABS5JW96</accession>
<organism evidence="2 3">
    <name type="scientific">Carboxylicivirga linearis</name>
    <dbReference type="NCBI Taxonomy" id="1628157"/>
    <lineage>
        <taxon>Bacteria</taxon>
        <taxon>Pseudomonadati</taxon>
        <taxon>Bacteroidota</taxon>
        <taxon>Bacteroidia</taxon>
        <taxon>Marinilabiliales</taxon>
        <taxon>Marinilabiliaceae</taxon>
        <taxon>Carboxylicivirga</taxon>
    </lineage>
</organism>
<gene>
    <name evidence="2" type="ORF">KEM10_12895</name>
</gene>
<keyword evidence="1" id="KW-0175">Coiled coil</keyword>